<keyword evidence="2 8" id="KW-0732">Signal</keyword>
<evidence type="ECO:0000313" key="11">
    <source>
        <dbReference type="EMBL" id="KAI9177999.1"/>
    </source>
</evidence>
<evidence type="ECO:0000256" key="1">
    <source>
        <dbReference type="ARBA" id="ARBA00022536"/>
    </source>
</evidence>
<evidence type="ECO:0000256" key="6">
    <source>
        <dbReference type="SAM" id="MobiDB-lite"/>
    </source>
</evidence>
<feature type="domain" description="Protein kinase" evidence="9">
    <location>
        <begin position="1"/>
        <end position="412"/>
    </location>
</feature>
<keyword evidence="12" id="KW-1185">Reference proteome</keyword>
<feature type="domain" description="Bulb-type lectin" evidence="10">
    <location>
        <begin position="47"/>
        <end position="182"/>
    </location>
</feature>
<reference evidence="11" key="1">
    <citation type="journal article" date="2022" name="Plant J.">
        <title>Strategies of tolerance reflected in two North American maple genomes.</title>
        <authorList>
            <person name="McEvoy S.L."/>
            <person name="Sezen U.U."/>
            <person name="Trouern-Trend A."/>
            <person name="McMahon S.M."/>
            <person name="Schaberg P.G."/>
            <person name="Yang J."/>
            <person name="Wegrzyn J.L."/>
            <person name="Swenson N.G."/>
        </authorList>
    </citation>
    <scope>NUCLEOTIDE SEQUENCE</scope>
    <source>
        <strain evidence="11">91603</strain>
    </source>
</reference>
<dbReference type="InterPro" id="IPR036426">
    <property type="entry name" value="Bulb-type_lectin_dom_sf"/>
</dbReference>
<comment type="caution">
    <text evidence="11">The sequence shown here is derived from an EMBL/GenBank/DDBJ whole genome shotgun (WGS) entry which is preliminary data.</text>
</comment>
<evidence type="ECO:0000256" key="5">
    <source>
        <dbReference type="SAM" id="Coils"/>
    </source>
</evidence>
<keyword evidence="1" id="KW-0245">EGF-like domain</keyword>
<evidence type="ECO:0000313" key="12">
    <source>
        <dbReference type="Proteomes" id="UP001064489"/>
    </source>
</evidence>
<dbReference type="Pfam" id="PF01453">
    <property type="entry name" value="B_lectin"/>
    <property type="match status" value="1"/>
</dbReference>
<keyword evidence="4" id="KW-0325">Glycoprotein</keyword>
<protein>
    <recommendedName>
        <fullName evidence="13">Bulb-type lectin domain-containing protein</fullName>
    </recommendedName>
</protein>
<feature type="chain" id="PRO_5042009415" description="Bulb-type lectin domain-containing protein" evidence="8">
    <location>
        <begin position="30"/>
        <end position="449"/>
    </location>
</feature>
<keyword evidence="3" id="KW-1015">Disulfide bond</keyword>
<reference evidence="11" key="2">
    <citation type="submission" date="2023-02" db="EMBL/GenBank/DDBJ databases">
        <authorList>
            <person name="Swenson N.G."/>
            <person name="Wegrzyn J.L."/>
            <person name="Mcevoy S.L."/>
        </authorList>
    </citation>
    <scope>NUCLEOTIDE SEQUENCE</scope>
    <source>
        <strain evidence="11">91603</strain>
        <tissue evidence="11">Leaf</tissue>
    </source>
</reference>
<evidence type="ECO:0000256" key="3">
    <source>
        <dbReference type="ARBA" id="ARBA00023157"/>
    </source>
</evidence>
<dbReference type="PROSITE" id="PS50927">
    <property type="entry name" value="BULB_LECTIN"/>
    <property type="match status" value="1"/>
</dbReference>
<dbReference type="Pfam" id="PF00069">
    <property type="entry name" value="Pkinase"/>
    <property type="match status" value="1"/>
</dbReference>
<dbReference type="GO" id="GO:0004672">
    <property type="term" value="F:protein kinase activity"/>
    <property type="evidence" value="ECO:0007669"/>
    <property type="project" value="InterPro"/>
</dbReference>
<proteinExistence type="predicted"/>
<dbReference type="Proteomes" id="UP001064489">
    <property type="component" value="Chromosome 5"/>
</dbReference>
<gene>
    <name evidence="11" type="ORF">LWI28_021538</name>
</gene>
<evidence type="ECO:0000256" key="4">
    <source>
        <dbReference type="ARBA" id="ARBA00023180"/>
    </source>
</evidence>
<dbReference type="SUPFAM" id="SSF56112">
    <property type="entry name" value="Protein kinase-like (PK-like)"/>
    <property type="match status" value="1"/>
</dbReference>
<accession>A0AAD5NS10</accession>
<dbReference type="AlphaFoldDB" id="A0AAD5NS10"/>
<feature type="region of interest" description="Disordered" evidence="6">
    <location>
        <begin position="430"/>
        <end position="449"/>
    </location>
</feature>
<keyword evidence="7" id="KW-0472">Membrane</keyword>
<dbReference type="EMBL" id="JAJSOW010000102">
    <property type="protein sequence ID" value="KAI9177999.1"/>
    <property type="molecule type" value="Genomic_DNA"/>
</dbReference>
<dbReference type="PANTHER" id="PTHR47976:SF66">
    <property type="entry name" value="G-TYPE LECTIN S-RECEPTOR-LIKE SERINE_THREONINE-PROTEIN KINASE SD2-5"/>
    <property type="match status" value="1"/>
</dbReference>
<keyword evidence="5" id="KW-0175">Coiled coil</keyword>
<dbReference type="SUPFAM" id="SSF51110">
    <property type="entry name" value="alpha-D-mannose-specific plant lectins"/>
    <property type="match status" value="1"/>
</dbReference>
<dbReference type="GO" id="GO:0005524">
    <property type="term" value="F:ATP binding"/>
    <property type="evidence" value="ECO:0007669"/>
    <property type="project" value="InterPro"/>
</dbReference>
<dbReference type="PROSITE" id="PS50011">
    <property type="entry name" value="PROTEIN_KINASE_DOM"/>
    <property type="match status" value="1"/>
</dbReference>
<feature type="transmembrane region" description="Helical" evidence="7">
    <location>
        <begin position="239"/>
        <end position="263"/>
    </location>
</feature>
<dbReference type="InterPro" id="IPR001480">
    <property type="entry name" value="Bulb-type_lectin_dom"/>
</dbReference>
<evidence type="ECO:0000259" key="10">
    <source>
        <dbReference type="PROSITE" id="PS50927"/>
    </source>
</evidence>
<dbReference type="FunFam" id="2.90.10.10:FF:000039">
    <property type="entry name" value="G-type lectin S-receptor-like serine/threonine-protein kinase SD2-5"/>
    <property type="match status" value="1"/>
</dbReference>
<evidence type="ECO:0000256" key="7">
    <source>
        <dbReference type="SAM" id="Phobius"/>
    </source>
</evidence>
<dbReference type="PANTHER" id="PTHR47976">
    <property type="entry name" value="G-TYPE LECTIN S-RECEPTOR-LIKE SERINE/THREONINE-PROTEIN KINASE SD2-5"/>
    <property type="match status" value="1"/>
</dbReference>
<dbReference type="Gene3D" id="1.10.510.10">
    <property type="entry name" value="Transferase(Phosphotransferase) domain 1"/>
    <property type="match status" value="1"/>
</dbReference>
<feature type="coiled-coil region" evidence="5">
    <location>
        <begin position="352"/>
        <end position="386"/>
    </location>
</feature>
<dbReference type="Gene3D" id="2.90.10.30">
    <property type="match status" value="1"/>
</dbReference>
<feature type="signal peptide" evidence="8">
    <location>
        <begin position="1"/>
        <end position="29"/>
    </location>
</feature>
<keyword evidence="7" id="KW-0812">Transmembrane</keyword>
<dbReference type="InterPro" id="IPR011009">
    <property type="entry name" value="Kinase-like_dom_sf"/>
</dbReference>
<sequence length="449" mass="49014">MGSSSSGFKFLCLFPIFSVLISNVFFVQASVSITGNCSTRASSVYCLDSGLPSTWYNNNSVIMNGWQMRVFLLFPNDNNFDIYCGFFCNGTCNSYLFSVVAVASGGSHSLLWSANKDRPVKGNAMVELTGSGLLLRDSDGTQVWSSNPSSSSGNSIVGMSLNLSGNLILFNNESEIIWQSPAEKISLDPSPNSSAITPSSPFPVENIPSIGPAFPPSNIFPGENPPASPVPPRNGRKKLVGIVAGSLAGGIFIIGVATVLFIVKIRRSEVEEQEEDYNKLVLGMPLIDRDESQVHTTTMRGTPGYIAPEWRKSKITVKVDIYSFGIVLLEVVSARRNLDSSRSESSCHLLKLLQTKAEENRLLDIVENLEENVQDVSEEMIRMIKIGAWCLQDDPRKRPSMSTVVKMLEGVMEVDENIVYRFSQATFSAPVVHDPPSAPPQPSVLSNPR</sequence>
<dbReference type="InterPro" id="IPR000719">
    <property type="entry name" value="Prot_kinase_dom"/>
</dbReference>
<evidence type="ECO:0000259" key="9">
    <source>
        <dbReference type="PROSITE" id="PS50011"/>
    </source>
</evidence>
<evidence type="ECO:0000256" key="8">
    <source>
        <dbReference type="SAM" id="SignalP"/>
    </source>
</evidence>
<name>A0AAD5NS10_ACENE</name>
<organism evidence="11 12">
    <name type="scientific">Acer negundo</name>
    <name type="common">Box elder</name>
    <dbReference type="NCBI Taxonomy" id="4023"/>
    <lineage>
        <taxon>Eukaryota</taxon>
        <taxon>Viridiplantae</taxon>
        <taxon>Streptophyta</taxon>
        <taxon>Embryophyta</taxon>
        <taxon>Tracheophyta</taxon>
        <taxon>Spermatophyta</taxon>
        <taxon>Magnoliopsida</taxon>
        <taxon>eudicotyledons</taxon>
        <taxon>Gunneridae</taxon>
        <taxon>Pentapetalae</taxon>
        <taxon>rosids</taxon>
        <taxon>malvids</taxon>
        <taxon>Sapindales</taxon>
        <taxon>Sapindaceae</taxon>
        <taxon>Hippocastanoideae</taxon>
        <taxon>Acereae</taxon>
        <taxon>Acer</taxon>
    </lineage>
</organism>
<keyword evidence="7" id="KW-1133">Transmembrane helix</keyword>
<evidence type="ECO:0008006" key="13">
    <source>
        <dbReference type="Google" id="ProtNLM"/>
    </source>
</evidence>
<evidence type="ECO:0000256" key="2">
    <source>
        <dbReference type="ARBA" id="ARBA00022729"/>
    </source>
</evidence>
<dbReference type="InterPro" id="IPR051343">
    <property type="entry name" value="G-type_lectin_kinases/EP1-like"/>
</dbReference>